<keyword evidence="3" id="KW-1185">Reference proteome</keyword>
<protein>
    <recommendedName>
        <fullName evidence="4">Lipocalin family protein</fullName>
    </recommendedName>
</protein>
<evidence type="ECO:0000256" key="1">
    <source>
        <dbReference type="SAM" id="SignalP"/>
    </source>
</evidence>
<name>A0A5C6V124_9FLAO</name>
<keyword evidence="1" id="KW-0732">Signal</keyword>
<evidence type="ECO:0000313" key="3">
    <source>
        <dbReference type="Proteomes" id="UP000321168"/>
    </source>
</evidence>
<reference evidence="2 3" key="1">
    <citation type="submission" date="2019-08" db="EMBL/GenBank/DDBJ databases">
        <title>Genome of Luteibaculum oceani JCM 18817.</title>
        <authorList>
            <person name="Bowman J.P."/>
        </authorList>
    </citation>
    <scope>NUCLEOTIDE SEQUENCE [LARGE SCALE GENOMIC DNA]</scope>
    <source>
        <strain evidence="2 3">JCM 18817</strain>
    </source>
</reference>
<dbReference type="AlphaFoldDB" id="A0A5C6V124"/>
<feature type="chain" id="PRO_5022918397" description="Lipocalin family protein" evidence="1">
    <location>
        <begin position="18"/>
        <end position="171"/>
    </location>
</feature>
<gene>
    <name evidence="2" type="ORF">FRX97_08305</name>
</gene>
<proteinExistence type="predicted"/>
<dbReference type="Proteomes" id="UP000321168">
    <property type="component" value="Unassembled WGS sequence"/>
</dbReference>
<feature type="signal peptide" evidence="1">
    <location>
        <begin position="1"/>
        <end position="17"/>
    </location>
</feature>
<evidence type="ECO:0008006" key="4">
    <source>
        <dbReference type="Google" id="ProtNLM"/>
    </source>
</evidence>
<dbReference type="RefSeq" id="WP_147014743.1">
    <property type="nucleotide sequence ID" value="NZ_VORB01000007.1"/>
</dbReference>
<evidence type="ECO:0000313" key="2">
    <source>
        <dbReference type="EMBL" id="TXC78321.1"/>
    </source>
</evidence>
<sequence>MKAIINCALLLTIFLSACNSEPKFSIAGCWNTKEITQGNVAAKQVAVGDNLCLNTDSSFSYVLQREMIYATGNWRLTKDSVLILNYDYLPGDFGVDSVAVKDSGLLVYYRGKRVVKRIGVSRNLTKDKDFAGIYEASKNISRTEREYTIEMLNENQLQFSEKGILFSYSKN</sequence>
<organism evidence="2 3">
    <name type="scientific">Luteibaculum oceani</name>
    <dbReference type="NCBI Taxonomy" id="1294296"/>
    <lineage>
        <taxon>Bacteria</taxon>
        <taxon>Pseudomonadati</taxon>
        <taxon>Bacteroidota</taxon>
        <taxon>Flavobacteriia</taxon>
        <taxon>Flavobacteriales</taxon>
        <taxon>Luteibaculaceae</taxon>
        <taxon>Luteibaculum</taxon>
    </lineage>
</organism>
<dbReference type="EMBL" id="VORB01000007">
    <property type="protein sequence ID" value="TXC78321.1"/>
    <property type="molecule type" value="Genomic_DNA"/>
</dbReference>
<accession>A0A5C6V124</accession>
<dbReference type="PROSITE" id="PS51257">
    <property type="entry name" value="PROKAR_LIPOPROTEIN"/>
    <property type="match status" value="1"/>
</dbReference>
<comment type="caution">
    <text evidence="2">The sequence shown here is derived from an EMBL/GenBank/DDBJ whole genome shotgun (WGS) entry which is preliminary data.</text>
</comment>